<keyword evidence="4 9" id="KW-0812">Transmembrane</keyword>
<dbReference type="SUPFAM" id="SSF90123">
    <property type="entry name" value="ABC transporter transmembrane region"/>
    <property type="match status" value="1"/>
</dbReference>
<reference evidence="13" key="1">
    <citation type="journal article" date="2023" name="Proc. Natl. Acad. Sci. U.S.A.">
        <title>Genomic and structural basis for evolution of tropane alkaloid biosynthesis.</title>
        <authorList>
            <person name="Wanga Y.-J."/>
            <person name="Taina T."/>
            <person name="Yua J.-Y."/>
            <person name="Lia J."/>
            <person name="Xua B."/>
            <person name="Chenc J."/>
            <person name="D'Auriad J.C."/>
            <person name="Huanga J.-P."/>
            <person name="Huanga S.-X."/>
        </authorList>
    </citation>
    <scope>NUCLEOTIDE SEQUENCE [LARGE SCALE GENOMIC DNA]</scope>
    <source>
        <strain evidence="13">cv. KIB-2019</strain>
    </source>
</reference>
<dbReference type="GO" id="GO:0005524">
    <property type="term" value="F:ATP binding"/>
    <property type="evidence" value="ECO:0007669"/>
    <property type="project" value="InterPro"/>
</dbReference>
<comment type="subcellular location">
    <subcellularLocation>
        <location evidence="1">Membrane</location>
        <topology evidence="1">Multi-pass membrane protein</topology>
    </subcellularLocation>
</comment>
<evidence type="ECO:0000256" key="8">
    <source>
        <dbReference type="SAM" id="MobiDB-lite"/>
    </source>
</evidence>
<dbReference type="PROSITE" id="PS00211">
    <property type="entry name" value="ABC_TRANSPORTER_1"/>
    <property type="match status" value="1"/>
</dbReference>
<dbReference type="InterPro" id="IPR003439">
    <property type="entry name" value="ABC_transporter-like_ATP-bd"/>
</dbReference>
<evidence type="ECO:0000256" key="9">
    <source>
        <dbReference type="SAM" id="Phobius"/>
    </source>
</evidence>
<proteinExistence type="inferred from homology"/>
<dbReference type="GO" id="GO:0015421">
    <property type="term" value="F:ABC-type oligopeptide transporter activity"/>
    <property type="evidence" value="ECO:0007669"/>
    <property type="project" value="TreeGrafter"/>
</dbReference>
<dbReference type="InterPro" id="IPR017871">
    <property type="entry name" value="ABC_transporter-like_CS"/>
</dbReference>
<evidence type="ECO:0000256" key="7">
    <source>
        <dbReference type="ARBA" id="ARBA00023136"/>
    </source>
</evidence>
<evidence type="ECO:0000256" key="3">
    <source>
        <dbReference type="ARBA" id="ARBA00022448"/>
    </source>
</evidence>
<evidence type="ECO:0000256" key="2">
    <source>
        <dbReference type="ARBA" id="ARBA00007577"/>
    </source>
</evidence>
<comment type="caution">
    <text evidence="12">The sequence shown here is derived from an EMBL/GenBank/DDBJ whole genome shotgun (WGS) entry which is preliminary data.</text>
</comment>
<evidence type="ECO:0000313" key="12">
    <source>
        <dbReference type="EMBL" id="KAJ8568221.1"/>
    </source>
</evidence>
<dbReference type="GO" id="GO:0090374">
    <property type="term" value="P:oligopeptide export from mitochondrion"/>
    <property type="evidence" value="ECO:0007669"/>
    <property type="project" value="TreeGrafter"/>
</dbReference>
<dbReference type="Proteomes" id="UP001152561">
    <property type="component" value="Unassembled WGS sequence"/>
</dbReference>
<dbReference type="PANTHER" id="PTHR43394">
    <property type="entry name" value="ATP-DEPENDENT PERMEASE MDL1, MITOCHONDRIAL"/>
    <property type="match status" value="1"/>
</dbReference>
<dbReference type="Pfam" id="PF00664">
    <property type="entry name" value="ABC_membrane"/>
    <property type="match status" value="2"/>
</dbReference>
<feature type="domain" description="ABC transporter" evidence="10">
    <location>
        <begin position="5"/>
        <end position="198"/>
    </location>
</feature>
<keyword evidence="6 9" id="KW-1133">Transmembrane helix</keyword>
<accession>A0A9Q1MWV2</accession>
<organism evidence="12 13">
    <name type="scientific">Anisodus acutangulus</name>
    <dbReference type="NCBI Taxonomy" id="402998"/>
    <lineage>
        <taxon>Eukaryota</taxon>
        <taxon>Viridiplantae</taxon>
        <taxon>Streptophyta</taxon>
        <taxon>Embryophyta</taxon>
        <taxon>Tracheophyta</taxon>
        <taxon>Spermatophyta</taxon>
        <taxon>Magnoliopsida</taxon>
        <taxon>eudicotyledons</taxon>
        <taxon>Gunneridae</taxon>
        <taxon>Pentapetalae</taxon>
        <taxon>asterids</taxon>
        <taxon>lamiids</taxon>
        <taxon>Solanales</taxon>
        <taxon>Solanaceae</taxon>
        <taxon>Solanoideae</taxon>
        <taxon>Hyoscyameae</taxon>
        <taxon>Anisodus</taxon>
    </lineage>
</organism>
<evidence type="ECO:0000259" key="10">
    <source>
        <dbReference type="PROSITE" id="PS50893"/>
    </source>
</evidence>
<evidence type="ECO:0000313" key="13">
    <source>
        <dbReference type="Proteomes" id="UP001152561"/>
    </source>
</evidence>
<dbReference type="PANTHER" id="PTHR43394:SF11">
    <property type="entry name" value="ATP-BINDING CASSETTE TRANSPORTER"/>
    <property type="match status" value="1"/>
</dbReference>
<keyword evidence="7 9" id="KW-0472">Membrane</keyword>
<dbReference type="GO" id="GO:0005743">
    <property type="term" value="C:mitochondrial inner membrane"/>
    <property type="evidence" value="ECO:0007669"/>
    <property type="project" value="TreeGrafter"/>
</dbReference>
<protein>
    <submittedName>
        <fullName evidence="12">Uncharacterized protein</fullName>
    </submittedName>
</protein>
<sequence>MSHHQQTLSVDSSVTKMKHKDGDESKKRHQKVPLLKLFSFADPYDYLLMSFGSIAACIHGASVPVFFIFFGKLINIAGLAYLFPAETSHKVGKVCERGVQLSGGQKQRIAISRAIVKNPSILLLDEATSALDAESEKSVQDALDRVMVGRTTVVIAHRLSTVRNADIIAVVNNGKIVETGSHEELISKPNGAYASFVQLQQAASSHRHPSQGPSMGRPLSIRYSRESSIRYSLELSLTTTRSRGASFHSEKSVSGIGAAGVEHVNSPNISVRRLYSMIRPEWQYGVIGTLCAFIAGAQMPLFALGVSQALVSYYMDWDTTRREVKKICFLFCGAAVLTVIVHTMAHTCFGIIGERLTLRVREMMFSGFGGDLSKAYLRANMFAGEAVSNIRTVAAFCAEEKVTDLYARELVEPAKRSFTRGQIAGIFYGVS</sequence>
<keyword evidence="3" id="KW-0813">Transport</keyword>
<dbReference type="PROSITE" id="PS50929">
    <property type="entry name" value="ABC_TM1F"/>
    <property type="match status" value="1"/>
</dbReference>
<feature type="transmembrane region" description="Helical" evidence="9">
    <location>
        <begin position="327"/>
        <end position="353"/>
    </location>
</feature>
<dbReference type="InterPro" id="IPR036640">
    <property type="entry name" value="ABC1_TM_sf"/>
</dbReference>
<dbReference type="Gene3D" id="3.40.50.300">
    <property type="entry name" value="P-loop containing nucleotide triphosphate hydrolases"/>
    <property type="match status" value="1"/>
</dbReference>
<comment type="similarity">
    <text evidence="2">Belongs to the ABC transporter superfamily. ABCB family. Multidrug resistance exporter (TC 3.A.1.201) subfamily.</text>
</comment>
<evidence type="ECO:0000256" key="1">
    <source>
        <dbReference type="ARBA" id="ARBA00004141"/>
    </source>
</evidence>
<feature type="compositionally biased region" description="Polar residues" evidence="8">
    <location>
        <begin position="1"/>
        <end position="15"/>
    </location>
</feature>
<dbReference type="PROSITE" id="PS50893">
    <property type="entry name" value="ABC_TRANSPORTER_2"/>
    <property type="match status" value="1"/>
</dbReference>
<dbReference type="OrthoDB" id="6500128at2759"/>
<keyword evidence="5" id="KW-0677">Repeat</keyword>
<feature type="region of interest" description="Disordered" evidence="8">
    <location>
        <begin position="1"/>
        <end position="27"/>
    </location>
</feature>
<gene>
    <name evidence="12" type="ORF">K7X08_020943</name>
</gene>
<name>A0A9Q1MWV2_9SOLA</name>
<feature type="domain" description="ABC transmembrane type-1" evidence="11">
    <location>
        <begin position="373"/>
        <end position="431"/>
    </location>
</feature>
<feature type="transmembrane region" description="Helical" evidence="9">
    <location>
        <begin position="46"/>
        <end position="70"/>
    </location>
</feature>
<dbReference type="InterPro" id="IPR011527">
    <property type="entry name" value="ABC1_TM_dom"/>
</dbReference>
<dbReference type="GO" id="GO:0016887">
    <property type="term" value="F:ATP hydrolysis activity"/>
    <property type="evidence" value="ECO:0007669"/>
    <property type="project" value="InterPro"/>
</dbReference>
<evidence type="ECO:0000256" key="6">
    <source>
        <dbReference type="ARBA" id="ARBA00022989"/>
    </source>
</evidence>
<dbReference type="EMBL" id="JAJAGQ010000003">
    <property type="protein sequence ID" value="KAJ8568221.1"/>
    <property type="molecule type" value="Genomic_DNA"/>
</dbReference>
<keyword evidence="13" id="KW-1185">Reference proteome</keyword>
<dbReference type="AlphaFoldDB" id="A0A9Q1MWV2"/>
<feature type="transmembrane region" description="Helical" evidence="9">
    <location>
        <begin position="282"/>
        <end position="307"/>
    </location>
</feature>
<dbReference type="Gene3D" id="1.20.1560.10">
    <property type="entry name" value="ABC transporter type 1, transmembrane domain"/>
    <property type="match status" value="2"/>
</dbReference>
<evidence type="ECO:0000256" key="4">
    <source>
        <dbReference type="ARBA" id="ARBA00022692"/>
    </source>
</evidence>
<dbReference type="Pfam" id="PF00005">
    <property type="entry name" value="ABC_tran"/>
    <property type="match status" value="1"/>
</dbReference>
<dbReference type="InterPro" id="IPR039421">
    <property type="entry name" value="Type_1_exporter"/>
</dbReference>
<evidence type="ECO:0000256" key="5">
    <source>
        <dbReference type="ARBA" id="ARBA00022737"/>
    </source>
</evidence>
<evidence type="ECO:0000259" key="11">
    <source>
        <dbReference type="PROSITE" id="PS50929"/>
    </source>
</evidence>
<dbReference type="InterPro" id="IPR027417">
    <property type="entry name" value="P-loop_NTPase"/>
</dbReference>
<dbReference type="SUPFAM" id="SSF52540">
    <property type="entry name" value="P-loop containing nucleoside triphosphate hydrolases"/>
    <property type="match status" value="1"/>
</dbReference>